<proteinExistence type="inferred from homology"/>
<dbReference type="Pfam" id="PF13012">
    <property type="entry name" value="MitMem_reg"/>
    <property type="match status" value="1"/>
</dbReference>
<comment type="function">
    <text evidence="2">Component of the COP9 signalosome complex (CSN), a complex involved in various cellular and developmental processes.</text>
</comment>
<evidence type="ECO:0000256" key="3">
    <source>
        <dbReference type="SAM" id="MobiDB-lite"/>
    </source>
</evidence>
<comment type="similarity">
    <text evidence="1 2">Belongs to the peptidase M67A family. CSN6 subfamily.</text>
</comment>
<dbReference type="InterPro" id="IPR033859">
    <property type="entry name" value="MPN_CSN6"/>
</dbReference>
<dbReference type="OrthoDB" id="1378at2759"/>
<keyword evidence="6" id="KW-1185">Reference proteome</keyword>
<dbReference type="CDD" id="cd08063">
    <property type="entry name" value="MPN_CSN6"/>
    <property type="match status" value="1"/>
</dbReference>
<dbReference type="GO" id="GO:0000338">
    <property type="term" value="P:protein deneddylation"/>
    <property type="evidence" value="ECO:0007669"/>
    <property type="project" value="InterPro"/>
</dbReference>
<evidence type="ECO:0000313" key="6">
    <source>
        <dbReference type="Proteomes" id="UP000799439"/>
    </source>
</evidence>
<dbReference type="PANTHER" id="PTHR10540">
    <property type="entry name" value="EUKARYOTIC TRANSLATION INITIATION FACTOR 3 SUBUNIT F-RELATED"/>
    <property type="match status" value="1"/>
</dbReference>
<dbReference type="Proteomes" id="UP000799439">
    <property type="component" value="Unassembled WGS sequence"/>
</dbReference>
<evidence type="ECO:0000313" key="5">
    <source>
        <dbReference type="EMBL" id="KAF2150704.1"/>
    </source>
</evidence>
<protein>
    <recommendedName>
        <fullName evidence="2">COP9 signalosome complex subunit 6</fullName>
    </recommendedName>
</protein>
<dbReference type="InterPro" id="IPR024969">
    <property type="entry name" value="EIF3F/CSN6-like_C"/>
</dbReference>
<keyword evidence="2" id="KW-0736">Signalosome</keyword>
<comment type="caution">
    <text evidence="5">The sequence shown here is derived from an EMBL/GenBank/DDBJ whole genome shotgun (WGS) entry which is preliminary data.</text>
</comment>
<dbReference type="GO" id="GO:0008180">
    <property type="term" value="C:COP9 signalosome"/>
    <property type="evidence" value="ECO:0007669"/>
    <property type="project" value="UniProtKB-UniRule"/>
</dbReference>
<sequence length="439" mass="47106">MAMTDVNPIVSTVKPSDAPLTVKLHPLVLLTITDYISRHSLTQKEGPIIGAVIGQQDGRLITLEHAFESAVKSDSLNDGVERVLVNEPWFGSRLKQYKEVHKDPQLELVAAFTLGPASGPLPEHVPFIQQLKAEYNDDVKLLLFHPETVLDGSMVGGKLPITLWESFYEPGTENADKGLQVDGWGIGTQLQLKFRQIPFEVETGEAEMIAVDYVAKGAANANLATDAGRKQSVTSSKGKGKAVQALSDEQVLSAEDEELISSLTSKANAIKMLHSRLNLITTYLSTLPPSYLSDPSLPPSVEGPNHVLLRQVNSLLSRLPLLSPPSSDANNTSSPNSDVELVTLLSTLTASIASVRDLSTKSSVVSRARVDKRMAGMARGADLGPELMEGDTSGSRRGGRSKWLPGRDDGLRSGRLPGHGHDNGTMDTGFDSGADGGEY</sequence>
<keyword evidence="2" id="KW-0963">Cytoplasm</keyword>
<keyword evidence="2" id="KW-0539">Nucleus</keyword>
<organism evidence="5 6">
    <name type="scientific">Myriangium duriaei CBS 260.36</name>
    <dbReference type="NCBI Taxonomy" id="1168546"/>
    <lineage>
        <taxon>Eukaryota</taxon>
        <taxon>Fungi</taxon>
        <taxon>Dikarya</taxon>
        <taxon>Ascomycota</taxon>
        <taxon>Pezizomycotina</taxon>
        <taxon>Dothideomycetes</taxon>
        <taxon>Dothideomycetidae</taxon>
        <taxon>Myriangiales</taxon>
        <taxon>Myriangiaceae</taxon>
        <taxon>Myriangium</taxon>
    </lineage>
</organism>
<comment type="subcellular location">
    <subcellularLocation>
        <location evidence="2">Cytoplasm</location>
    </subcellularLocation>
    <subcellularLocation>
        <location evidence="2">Nucleus</location>
    </subcellularLocation>
</comment>
<dbReference type="EMBL" id="ML996089">
    <property type="protein sequence ID" value="KAF2150704.1"/>
    <property type="molecule type" value="Genomic_DNA"/>
</dbReference>
<name>A0A9P4MI71_9PEZI</name>
<dbReference type="PANTHER" id="PTHR10540:SF8">
    <property type="entry name" value="COP9 SIGNALOSOME COMPLEX SUBUNIT 6"/>
    <property type="match status" value="1"/>
</dbReference>
<evidence type="ECO:0000256" key="1">
    <source>
        <dbReference type="ARBA" id="ARBA00010893"/>
    </source>
</evidence>
<dbReference type="Gene3D" id="3.40.140.10">
    <property type="entry name" value="Cytidine Deaminase, domain 2"/>
    <property type="match status" value="1"/>
</dbReference>
<evidence type="ECO:0000259" key="4">
    <source>
        <dbReference type="Pfam" id="PF13012"/>
    </source>
</evidence>
<dbReference type="AlphaFoldDB" id="A0A9P4MI71"/>
<evidence type="ECO:0000256" key="2">
    <source>
        <dbReference type="RuleBase" id="RU367006"/>
    </source>
</evidence>
<feature type="region of interest" description="Disordered" evidence="3">
    <location>
        <begin position="378"/>
        <end position="439"/>
    </location>
</feature>
<reference evidence="5" key="1">
    <citation type="journal article" date="2020" name="Stud. Mycol.">
        <title>101 Dothideomycetes genomes: a test case for predicting lifestyles and emergence of pathogens.</title>
        <authorList>
            <person name="Haridas S."/>
            <person name="Albert R."/>
            <person name="Binder M."/>
            <person name="Bloem J."/>
            <person name="Labutti K."/>
            <person name="Salamov A."/>
            <person name="Andreopoulos B."/>
            <person name="Baker S."/>
            <person name="Barry K."/>
            <person name="Bills G."/>
            <person name="Bluhm B."/>
            <person name="Cannon C."/>
            <person name="Castanera R."/>
            <person name="Culley D."/>
            <person name="Daum C."/>
            <person name="Ezra D."/>
            <person name="Gonzalez J."/>
            <person name="Henrissat B."/>
            <person name="Kuo A."/>
            <person name="Liang C."/>
            <person name="Lipzen A."/>
            <person name="Lutzoni F."/>
            <person name="Magnuson J."/>
            <person name="Mondo S."/>
            <person name="Nolan M."/>
            <person name="Ohm R."/>
            <person name="Pangilinan J."/>
            <person name="Park H.-J."/>
            <person name="Ramirez L."/>
            <person name="Alfaro M."/>
            <person name="Sun H."/>
            <person name="Tritt A."/>
            <person name="Yoshinaga Y."/>
            <person name="Zwiers L.-H."/>
            <person name="Turgeon B."/>
            <person name="Goodwin S."/>
            <person name="Spatafora J."/>
            <person name="Crous P."/>
            <person name="Grigoriev I."/>
        </authorList>
    </citation>
    <scope>NUCLEOTIDE SEQUENCE</scope>
    <source>
        <strain evidence="5">CBS 260.36</strain>
    </source>
</reference>
<dbReference type="GO" id="GO:0005737">
    <property type="term" value="C:cytoplasm"/>
    <property type="evidence" value="ECO:0007669"/>
    <property type="project" value="UniProtKB-SubCell"/>
</dbReference>
<feature type="domain" description="EIF3F/CSN6-like C-terminal" evidence="4">
    <location>
        <begin position="205"/>
        <end position="358"/>
    </location>
</feature>
<accession>A0A9P4MI71</accession>
<gene>
    <name evidence="5" type="ORF">K461DRAFT_295955</name>
</gene>